<comment type="catalytic activity">
    <reaction evidence="20">
        <text>(6R)-5,10-methylenetetrahydrofolyl-(gamma-L-Glu)(n) + L-glutamate + ATP = (6R)-5,10-methylenetetrahydrofolyl-(gamma-L-Glu)(n+1) + ADP + phosphate + H(+)</text>
        <dbReference type="Rhea" id="RHEA:51912"/>
        <dbReference type="Rhea" id="RHEA-COMP:13257"/>
        <dbReference type="Rhea" id="RHEA-COMP:13258"/>
        <dbReference type="ChEBI" id="CHEBI:15378"/>
        <dbReference type="ChEBI" id="CHEBI:29985"/>
        <dbReference type="ChEBI" id="CHEBI:30616"/>
        <dbReference type="ChEBI" id="CHEBI:43474"/>
        <dbReference type="ChEBI" id="CHEBI:136572"/>
        <dbReference type="ChEBI" id="CHEBI:456216"/>
        <dbReference type="EC" id="6.3.2.17"/>
    </reaction>
</comment>
<dbReference type="NCBIfam" id="TIGR01499">
    <property type="entry name" value="folC"/>
    <property type="match status" value="1"/>
</dbReference>
<dbReference type="Gene3D" id="3.90.190.20">
    <property type="entry name" value="Mur ligase, C-terminal domain"/>
    <property type="match status" value="1"/>
</dbReference>
<keyword evidence="26" id="KW-1185">Reference proteome</keyword>
<keyword evidence="9 22" id="KW-0436">Ligase</keyword>
<dbReference type="Proteomes" id="UP000009309">
    <property type="component" value="Unassembled WGS sequence"/>
</dbReference>
<feature type="domain" description="Mur ligase C-terminal" evidence="23">
    <location>
        <begin position="301"/>
        <end position="418"/>
    </location>
</feature>
<evidence type="ECO:0000256" key="19">
    <source>
        <dbReference type="ARBA" id="ARBA00047808"/>
    </source>
</evidence>
<evidence type="ECO:0000256" key="21">
    <source>
        <dbReference type="ARBA" id="ARBA00049161"/>
    </source>
</evidence>
<name>I2GHL3_9BACT</name>
<comment type="similarity">
    <text evidence="5 22">Belongs to the folylpolyglutamate synthase family.</text>
</comment>
<dbReference type="EC" id="6.3.2.17" evidence="7"/>
<dbReference type="PANTHER" id="PTHR11136:SF0">
    <property type="entry name" value="DIHYDROFOLATE SYNTHETASE-RELATED"/>
    <property type="match status" value="1"/>
</dbReference>
<dbReference type="PROSITE" id="PS01012">
    <property type="entry name" value="FOLYLPOLYGLU_SYNT_2"/>
    <property type="match status" value="1"/>
</dbReference>
<dbReference type="OrthoDB" id="9809356at2"/>
<dbReference type="GO" id="GO:0004326">
    <property type="term" value="F:tetrahydrofolylpolyglutamate synthase activity"/>
    <property type="evidence" value="ECO:0007669"/>
    <property type="project" value="UniProtKB-EC"/>
</dbReference>
<comment type="caution">
    <text evidence="25">The sequence shown here is derived from an EMBL/GenBank/DDBJ whole genome shotgun (WGS) entry which is preliminary data.</text>
</comment>
<evidence type="ECO:0000256" key="10">
    <source>
        <dbReference type="ARBA" id="ARBA00022723"/>
    </source>
</evidence>
<feature type="domain" description="Mur ligase central" evidence="24">
    <location>
        <begin position="51"/>
        <end position="270"/>
    </location>
</feature>
<dbReference type="AlphaFoldDB" id="I2GHL3"/>
<comment type="catalytic activity">
    <reaction evidence="21">
        <text>7,8-dihydropteroate + L-glutamate + ATP = 7,8-dihydrofolate + ADP + phosphate + H(+)</text>
        <dbReference type="Rhea" id="RHEA:23584"/>
        <dbReference type="ChEBI" id="CHEBI:15378"/>
        <dbReference type="ChEBI" id="CHEBI:17839"/>
        <dbReference type="ChEBI" id="CHEBI:29985"/>
        <dbReference type="ChEBI" id="CHEBI:30616"/>
        <dbReference type="ChEBI" id="CHEBI:43474"/>
        <dbReference type="ChEBI" id="CHEBI:57451"/>
        <dbReference type="ChEBI" id="CHEBI:456216"/>
        <dbReference type="EC" id="6.3.2.12"/>
    </reaction>
</comment>
<evidence type="ECO:0000256" key="22">
    <source>
        <dbReference type="PIRNR" id="PIRNR001563"/>
    </source>
</evidence>
<dbReference type="GO" id="GO:0046656">
    <property type="term" value="P:folic acid biosynthetic process"/>
    <property type="evidence" value="ECO:0007669"/>
    <property type="project" value="UniProtKB-KW"/>
</dbReference>
<dbReference type="RefSeq" id="WP_009281970.1">
    <property type="nucleotide sequence ID" value="NZ_CAIT01000006.1"/>
</dbReference>
<evidence type="ECO:0000256" key="2">
    <source>
        <dbReference type="ARBA" id="ARBA00002714"/>
    </source>
</evidence>
<dbReference type="FunFam" id="3.40.1190.10:FF:000011">
    <property type="entry name" value="Folylpolyglutamate synthase/dihydrofolate synthase"/>
    <property type="match status" value="1"/>
</dbReference>
<evidence type="ECO:0000256" key="3">
    <source>
        <dbReference type="ARBA" id="ARBA00004799"/>
    </source>
</evidence>
<accession>I2GHL3</accession>
<proteinExistence type="inferred from homology"/>
<comment type="catalytic activity">
    <reaction evidence="19">
        <text>10-formyltetrahydrofolyl-(gamma-L-Glu)(n) + L-glutamate + ATP = 10-formyltetrahydrofolyl-(gamma-L-Glu)(n+1) + ADP + phosphate + H(+)</text>
        <dbReference type="Rhea" id="RHEA:51904"/>
        <dbReference type="Rhea" id="RHEA-COMP:13088"/>
        <dbReference type="Rhea" id="RHEA-COMP:14300"/>
        <dbReference type="ChEBI" id="CHEBI:15378"/>
        <dbReference type="ChEBI" id="CHEBI:29985"/>
        <dbReference type="ChEBI" id="CHEBI:30616"/>
        <dbReference type="ChEBI" id="CHEBI:43474"/>
        <dbReference type="ChEBI" id="CHEBI:134413"/>
        <dbReference type="ChEBI" id="CHEBI:456216"/>
        <dbReference type="EC" id="6.3.2.17"/>
    </reaction>
</comment>
<dbReference type="Pfam" id="PF02875">
    <property type="entry name" value="Mur_ligase_C"/>
    <property type="match status" value="1"/>
</dbReference>
<dbReference type="SUPFAM" id="SSF53244">
    <property type="entry name" value="MurD-like peptide ligases, peptide-binding domain"/>
    <property type="match status" value="1"/>
</dbReference>
<keyword evidence="12 22" id="KW-0067">ATP-binding</keyword>
<evidence type="ECO:0000259" key="23">
    <source>
        <dbReference type="Pfam" id="PF02875"/>
    </source>
</evidence>
<comment type="pathway">
    <text evidence="4">Cofactor biosynthesis; tetrahydrofolylpolyglutamate biosynthesis.</text>
</comment>
<dbReference type="SUPFAM" id="SSF53623">
    <property type="entry name" value="MurD-like peptide ligases, catalytic domain"/>
    <property type="match status" value="1"/>
</dbReference>
<dbReference type="InterPro" id="IPR036565">
    <property type="entry name" value="Mur-like_cat_sf"/>
</dbReference>
<keyword evidence="11 22" id="KW-0547">Nucleotide-binding</keyword>
<sequence>MNYSESLAYLYSRLPVFHRIGAKALKPGLANTERLCAALGNPHQKFRSIHVAGTNGKGSTSHMLASIYQSAGYRVGLYTSPHLKSFTERIRLNGNPIAEADVADFVTEHQSLIEAVEPSFFEVTVAMAFDYFAKQQVDLAVIEVGLGGRLDSTNIITPRLSVITNISYDHQDVLGDTLPQIAGEKAGIIKSGVPVVISETQSETVPVFREVADRNHASITFADQVYTVRDEGMRDGYRRVEVTDVNQQTQVYTLDLTGPYQMQNLPGVLASVEKLQTQWPVSRDAVAAGLAAVVTQTGLQGRFQRLHDQPVVLADTAHNQAGIQSVLAAVQSMPHRVLHLVIGMVADKERSHVLQMLPTAARYYFCQAHTPRSLSAEDLRTEAAELGLIGEAFSDVNEALEAAQQNATREDLILITGSNYIIAELTNTIRDPS</sequence>
<organism evidence="25 26">
    <name type="scientific">Fibrisoma limi BUZ 3</name>
    <dbReference type="NCBI Taxonomy" id="1185876"/>
    <lineage>
        <taxon>Bacteria</taxon>
        <taxon>Pseudomonadati</taxon>
        <taxon>Bacteroidota</taxon>
        <taxon>Cytophagia</taxon>
        <taxon>Cytophagales</taxon>
        <taxon>Spirosomataceae</taxon>
        <taxon>Fibrisoma</taxon>
    </lineage>
</organism>
<evidence type="ECO:0000256" key="13">
    <source>
        <dbReference type="ARBA" id="ARBA00022842"/>
    </source>
</evidence>
<evidence type="ECO:0000256" key="5">
    <source>
        <dbReference type="ARBA" id="ARBA00008276"/>
    </source>
</evidence>
<dbReference type="InterPro" id="IPR036615">
    <property type="entry name" value="Mur_ligase_C_dom_sf"/>
</dbReference>
<evidence type="ECO:0000256" key="8">
    <source>
        <dbReference type="ARBA" id="ARBA00019357"/>
    </source>
</evidence>
<evidence type="ECO:0000259" key="24">
    <source>
        <dbReference type="Pfam" id="PF08245"/>
    </source>
</evidence>
<keyword evidence="14" id="KW-0289">Folate biosynthesis</keyword>
<evidence type="ECO:0000256" key="4">
    <source>
        <dbReference type="ARBA" id="ARBA00005150"/>
    </source>
</evidence>
<dbReference type="PIRSF" id="PIRSF001563">
    <property type="entry name" value="Folylpolyglu_synth"/>
    <property type="match status" value="1"/>
</dbReference>
<dbReference type="EMBL" id="CAIT01000006">
    <property type="protein sequence ID" value="CCH53388.1"/>
    <property type="molecule type" value="Genomic_DNA"/>
</dbReference>
<dbReference type="InterPro" id="IPR004101">
    <property type="entry name" value="Mur_ligase_C"/>
</dbReference>
<evidence type="ECO:0000313" key="25">
    <source>
        <dbReference type="EMBL" id="CCH53388.1"/>
    </source>
</evidence>
<dbReference type="GO" id="GO:0046872">
    <property type="term" value="F:metal ion binding"/>
    <property type="evidence" value="ECO:0007669"/>
    <property type="project" value="UniProtKB-KW"/>
</dbReference>
<dbReference type="Pfam" id="PF08245">
    <property type="entry name" value="Mur_ligase_M"/>
    <property type="match status" value="1"/>
</dbReference>
<dbReference type="EC" id="6.3.2.12" evidence="6"/>
<evidence type="ECO:0000256" key="6">
    <source>
        <dbReference type="ARBA" id="ARBA00013023"/>
    </source>
</evidence>
<keyword evidence="10" id="KW-0479">Metal-binding</keyword>
<dbReference type="InterPro" id="IPR001645">
    <property type="entry name" value="Folylpolyglutamate_synth"/>
</dbReference>
<dbReference type="GO" id="GO:0008841">
    <property type="term" value="F:dihydrofolate synthase activity"/>
    <property type="evidence" value="ECO:0007669"/>
    <property type="project" value="UniProtKB-EC"/>
</dbReference>
<dbReference type="eggNOG" id="COG0285">
    <property type="taxonomic scope" value="Bacteria"/>
</dbReference>
<evidence type="ECO:0000256" key="18">
    <source>
        <dbReference type="ARBA" id="ARBA00047493"/>
    </source>
</evidence>
<evidence type="ECO:0000256" key="1">
    <source>
        <dbReference type="ARBA" id="ARBA00001946"/>
    </source>
</evidence>
<comment type="cofactor">
    <cofactor evidence="1">
        <name>Mg(2+)</name>
        <dbReference type="ChEBI" id="CHEBI:18420"/>
    </cofactor>
</comment>
<evidence type="ECO:0000313" key="26">
    <source>
        <dbReference type="Proteomes" id="UP000009309"/>
    </source>
</evidence>
<comment type="catalytic activity">
    <reaction evidence="18">
        <text>(6S)-5,6,7,8-tetrahydrofolyl-(gamma-L-Glu)(n) + L-glutamate + ATP = (6S)-5,6,7,8-tetrahydrofolyl-(gamma-L-Glu)(n+1) + ADP + phosphate + H(+)</text>
        <dbReference type="Rhea" id="RHEA:10580"/>
        <dbReference type="Rhea" id="RHEA-COMP:14738"/>
        <dbReference type="Rhea" id="RHEA-COMP:14740"/>
        <dbReference type="ChEBI" id="CHEBI:15378"/>
        <dbReference type="ChEBI" id="CHEBI:29985"/>
        <dbReference type="ChEBI" id="CHEBI:30616"/>
        <dbReference type="ChEBI" id="CHEBI:43474"/>
        <dbReference type="ChEBI" id="CHEBI:141005"/>
        <dbReference type="ChEBI" id="CHEBI:456216"/>
        <dbReference type="EC" id="6.3.2.17"/>
    </reaction>
</comment>
<comment type="pathway">
    <text evidence="3">Cofactor biosynthesis; tetrahydrofolate biosynthesis; 7,8-dihydrofolate from 2-amino-4-hydroxy-6-hydroxymethyl-7,8-dihydropteridine diphosphate and 4-aminobenzoate: step 2/2.</text>
</comment>
<keyword evidence="13" id="KW-0460">Magnesium</keyword>
<protein>
    <recommendedName>
        <fullName evidence="8">Dihydrofolate synthase/folylpolyglutamate synthase</fullName>
        <ecNumber evidence="6">6.3.2.12</ecNumber>
        <ecNumber evidence="7">6.3.2.17</ecNumber>
    </recommendedName>
    <alternativeName>
        <fullName evidence="17">Folylpoly-gamma-glutamate synthetase-dihydrofolate synthetase</fullName>
    </alternativeName>
    <alternativeName>
        <fullName evidence="15">Folylpolyglutamate synthetase</fullName>
    </alternativeName>
    <alternativeName>
        <fullName evidence="16">Tetrahydrofolylpolyglutamate synthase</fullName>
    </alternativeName>
</protein>
<dbReference type="PANTHER" id="PTHR11136">
    <property type="entry name" value="FOLYLPOLYGLUTAMATE SYNTHASE-RELATED"/>
    <property type="match status" value="1"/>
</dbReference>
<dbReference type="STRING" id="1185876.BN8_02480"/>
<gene>
    <name evidence="25" type="ORF">BN8_02480</name>
</gene>
<comment type="function">
    <text evidence="2">Functions in two distinct reactions of the de novo folate biosynthetic pathway. Catalyzes the addition of a glutamate residue to dihydropteroate (7,8-dihydropteroate or H2Pte) to form dihydrofolate (7,8-dihydrofolate monoglutamate or H2Pte-Glu). Also catalyzes successive additions of L-glutamate to tetrahydrofolate or 10-formyltetrahydrofolate or 5,10-methylenetetrahydrofolate, leading to folylpolyglutamate derivatives.</text>
</comment>
<evidence type="ECO:0000256" key="9">
    <source>
        <dbReference type="ARBA" id="ARBA00022598"/>
    </source>
</evidence>
<reference evidence="25 26" key="1">
    <citation type="journal article" date="2012" name="J. Bacteriol.">
        <title>Genome Sequence of the Filamentous Bacterium Fibrisoma limi BUZ 3T.</title>
        <authorList>
            <person name="Filippini M."/>
            <person name="Qi W."/>
            <person name="Jaenicke S."/>
            <person name="Goesmann A."/>
            <person name="Smits T.H."/>
            <person name="Bagheri H.C."/>
        </authorList>
    </citation>
    <scope>NUCLEOTIDE SEQUENCE [LARGE SCALE GENOMIC DNA]</scope>
    <source>
        <strain evidence="26">BUZ 3T</strain>
    </source>
</reference>
<evidence type="ECO:0000256" key="16">
    <source>
        <dbReference type="ARBA" id="ARBA00030592"/>
    </source>
</evidence>
<evidence type="ECO:0000256" key="7">
    <source>
        <dbReference type="ARBA" id="ARBA00013025"/>
    </source>
</evidence>
<dbReference type="GO" id="GO:0005737">
    <property type="term" value="C:cytoplasm"/>
    <property type="evidence" value="ECO:0007669"/>
    <property type="project" value="TreeGrafter"/>
</dbReference>
<dbReference type="Gene3D" id="3.40.1190.10">
    <property type="entry name" value="Mur-like, catalytic domain"/>
    <property type="match status" value="1"/>
</dbReference>
<evidence type="ECO:0000256" key="17">
    <source>
        <dbReference type="ARBA" id="ARBA00032510"/>
    </source>
</evidence>
<evidence type="ECO:0000256" key="12">
    <source>
        <dbReference type="ARBA" id="ARBA00022840"/>
    </source>
</evidence>
<evidence type="ECO:0000256" key="15">
    <source>
        <dbReference type="ARBA" id="ARBA00030048"/>
    </source>
</evidence>
<dbReference type="InterPro" id="IPR013221">
    <property type="entry name" value="Mur_ligase_cen"/>
</dbReference>
<evidence type="ECO:0000256" key="11">
    <source>
        <dbReference type="ARBA" id="ARBA00022741"/>
    </source>
</evidence>
<dbReference type="GO" id="GO:0005524">
    <property type="term" value="F:ATP binding"/>
    <property type="evidence" value="ECO:0007669"/>
    <property type="project" value="UniProtKB-KW"/>
</dbReference>
<evidence type="ECO:0000256" key="14">
    <source>
        <dbReference type="ARBA" id="ARBA00022909"/>
    </source>
</evidence>
<evidence type="ECO:0000256" key="20">
    <source>
        <dbReference type="ARBA" id="ARBA00049035"/>
    </source>
</evidence>
<dbReference type="InterPro" id="IPR018109">
    <property type="entry name" value="Folylpolyglutamate_synth_CS"/>
</dbReference>